<gene>
    <name evidence="2" type="ORF">SAMN02745180_00010</name>
</gene>
<dbReference type="OrthoDB" id="1707699at2"/>
<keyword evidence="3" id="KW-1185">Reference proteome</keyword>
<name>A0A1M5RXG7_9FIRM</name>
<dbReference type="RefSeq" id="WP_072742502.1">
    <property type="nucleotide sequence ID" value="NZ_FQXR01000002.1"/>
</dbReference>
<evidence type="ECO:0000256" key="1">
    <source>
        <dbReference type="SAM" id="Phobius"/>
    </source>
</evidence>
<evidence type="ECO:0000313" key="2">
    <source>
        <dbReference type="EMBL" id="SHH31057.1"/>
    </source>
</evidence>
<protein>
    <recommendedName>
        <fullName evidence="4">Holin</fullName>
    </recommendedName>
</protein>
<feature type="transmembrane region" description="Helical" evidence="1">
    <location>
        <begin position="6"/>
        <end position="27"/>
    </location>
</feature>
<feature type="transmembrane region" description="Helical" evidence="1">
    <location>
        <begin position="39"/>
        <end position="57"/>
    </location>
</feature>
<dbReference type="EMBL" id="FQXR01000002">
    <property type="protein sequence ID" value="SHH31057.1"/>
    <property type="molecule type" value="Genomic_DNA"/>
</dbReference>
<sequence length="98" mass="10623">MYDNFMTPDVLGTFTGLVVATSIIVQFTKSFIKKGFGDGAVRFYTFIISLILTFVFAKSGSGVQGVILTLINAILISFAAMGGYEVVSDPRAEKQKIK</sequence>
<accession>A0A1M5RXG7</accession>
<dbReference type="AlphaFoldDB" id="A0A1M5RXG7"/>
<keyword evidence="1" id="KW-1133">Transmembrane helix</keyword>
<organism evidence="2 3">
    <name type="scientific">Sporanaerobacter acetigenes DSM 13106</name>
    <dbReference type="NCBI Taxonomy" id="1123281"/>
    <lineage>
        <taxon>Bacteria</taxon>
        <taxon>Bacillati</taxon>
        <taxon>Bacillota</taxon>
        <taxon>Tissierellia</taxon>
        <taxon>Tissierellales</taxon>
        <taxon>Sporanaerobacteraceae</taxon>
        <taxon>Sporanaerobacter</taxon>
    </lineage>
</organism>
<reference evidence="2 3" key="1">
    <citation type="submission" date="2016-11" db="EMBL/GenBank/DDBJ databases">
        <authorList>
            <person name="Jaros S."/>
            <person name="Januszkiewicz K."/>
            <person name="Wedrychowicz H."/>
        </authorList>
    </citation>
    <scope>NUCLEOTIDE SEQUENCE [LARGE SCALE GENOMIC DNA]</scope>
    <source>
        <strain evidence="2 3">DSM 13106</strain>
    </source>
</reference>
<evidence type="ECO:0008006" key="4">
    <source>
        <dbReference type="Google" id="ProtNLM"/>
    </source>
</evidence>
<proteinExistence type="predicted"/>
<keyword evidence="1" id="KW-0472">Membrane</keyword>
<evidence type="ECO:0000313" key="3">
    <source>
        <dbReference type="Proteomes" id="UP000184389"/>
    </source>
</evidence>
<dbReference type="Proteomes" id="UP000184389">
    <property type="component" value="Unassembled WGS sequence"/>
</dbReference>
<feature type="transmembrane region" description="Helical" evidence="1">
    <location>
        <begin position="63"/>
        <end position="87"/>
    </location>
</feature>
<keyword evidence="1" id="KW-0812">Transmembrane</keyword>